<keyword evidence="3" id="KW-0812">Transmembrane</keyword>
<evidence type="ECO:0000256" key="3">
    <source>
        <dbReference type="SAM" id="Phobius"/>
    </source>
</evidence>
<feature type="compositionally biased region" description="Basic and acidic residues" evidence="2">
    <location>
        <begin position="379"/>
        <end position="391"/>
    </location>
</feature>
<reference evidence="4 5" key="1">
    <citation type="submission" date="2023-06" db="EMBL/GenBank/DDBJ databases">
        <title>Five Gram-positive bacteria isolated from mangrove sediments in Shenzhen, Guangdong, China.</title>
        <authorList>
            <person name="Yu S."/>
            <person name="Zheng W."/>
            <person name="Huang Y."/>
        </authorList>
    </citation>
    <scope>NUCLEOTIDE SEQUENCE [LARGE SCALE GENOMIC DNA]</scope>
    <source>
        <strain evidence="4 5">SaN35-3</strain>
    </source>
</reference>
<organism evidence="4 5">
    <name type="scientific">Bacillus carboniphilus</name>
    <dbReference type="NCBI Taxonomy" id="86663"/>
    <lineage>
        <taxon>Bacteria</taxon>
        <taxon>Bacillati</taxon>
        <taxon>Bacillota</taxon>
        <taxon>Bacilli</taxon>
        <taxon>Bacillales</taxon>
        <taxon>Bacillaceae</taxon>
        <taxon>Bacillus</taxon>
    </lineage>
</organism>
<comment type="similarity">
    <text evidence="1">Belongs to the EssB family.</text>
</comment>
<dbReference type="NCBIfam" id="TIGR03926">
    <property type="entry name" value="T7_EssB"/>
    <property type="match status" value="1"/>
</dbReference>
<dbReference type="EMBL" id="CP129013">
    <property type="protein sequence ID" value="WLR42821.1"/>
    <property type="molecule type" value="Genomic_DNA"/>
</dbReference>
<dbReference type="Proteomes" id="UP001197974">
    <property type="component" value="Chromosome"/>
</dbReference>
<evidence type="ECO:0000256" key="2">
    <source>
        <dbReference type="SAM" id="MobiDB-lite"/>
    </source>
</evidence>
<feature type="region of interest" description="Disordered" evidence="2">
    <location>
        <begin position="352"/>
        <end position="446"/>
    </location>
</feature>
<evidence type="ECO:0000256" key="1">
    <source>
        <dbReference type="ARBA" id="ARBA00010163"/>
    </source>
</evidence>
<proteinExistence type="inferred from homology"/>
<keyword evidence="3" id="KW-1133">Transmembrane helix</keyword>
<dbReference type="Gene3D" id="1.25.40.680">
    <property type="entry name" value="Type VII secretion system EssB, C-terminal-like domain"/>
    <property type="match status" value="1"/>
</dbReference>
<feature type="compositionally biased region" description="Basic and acidic residues" evidence="2">
    <location>
        <begin position="352"/>
        <end position="371"/>
    </location>
</feature>
<protein>
    <submittedName>
        <fullName evidence="4">Type VII secretion protein EssB</fullName>
    </submittedName>
</protein>
<evidence type="ECO:0000313" key="4">
    <source>
        <dbReference type="EMBL" id="WLR42821.1"/>
    </source>
</evidence>
<feature type="compositionally biased region" description="Basic and acidic residues" evidence="2">
    <location>
        <begin position="432"/>
        <end position="446"/>
    </location>
</feature>
<gene>
    <name evidence="4" type="primary">essB</name>
    <name evidence="4" type="ORF">LC087_00830</name>
</gene>
<dbReference type="InterPro" id="IPR042565">
    <property type="entry name" value="T7SS_EssB_C"/>
</dbReference>
<dbReference type="InterPro" id="IPR018778">
    <property type="entry name" value="T7SS_EssB"/>
</dbReference>
<sequence length="446" mass="52111">MSEKNGSYLQEKLEAVVRKEDKNIVFTFQKEKLKLDEVSEISFLKGINSDIQKEIKMEEDELVMIYTMPDSFSVQLKANEKERLLCAYQLIQKVKSHTLKRLHLVVCPENIVFSQGLTPYFLHFGVMESLPPYETDEALLLKETKATVAAIIDQQYTFDQYFSYHETLKLSTKTKSIMKATSMDQMEDLVTKYIKEEKQRESQFLSVSKKKWKTNRYILLGISICLIPALIYSIFSLIFINPKHDRVVAAQENFLLDKYSDVVTEIQSYDVDDIPTVTQYQLALSYIMNESLTESQRDNVLNTISLQSDPRYYHYWIYIGRGQAEEALEEARFLEDRDLILFGLLKYSEQVKSDDSLESEERQQELDSIEREIEEYEEEMKALEEEKKAEEESQSQDSQGQDQSEQQPATTESSENQDNKESETSEEDQVEEKEKQEDKQTTDTDE</sequence>
<keyword evidence="5" id="KW-1185">Reference proteome</keyword>
<feature type="compositionally biased region" description="Low complexity" evidence="2">
    <location>
        <begin position="395"/>
        <end position="407"/>
    </location>
</feature>
<feature type="transmembrane region" description="Helical" evidence="3">
    <location>
        <begin position="217"/>
        <end position="240"/>
    </location>
</feature>
<dbReference type="RefSeq" id="WP_306019818.1">
    <property type="nucleotide sequence ID" value="NZ_CP129013.1"/>
</dbReference>
<dbReference type="Gene3D" id="1.10.510.10">
    <property type="entry name" value="Transferase(Phosphotransferase) domain 1"/>
    <property type="match status" value="1"/>
</dbReference>
<evidence type="ECO:0000313" key="5">
    <source>
        <dbReference type="Proteomes" id="UP001197974"/>
    </source>
</evidence>
<dbReference type="Pfam" id="PF10140">
    <property type="entry name" value="YukC"/>
    <property type="match status" value="1"/>
</dbReference>
<keyword evidence="3" id="KW-0472">Membrane</keyword>
<accession>A0ABY9JTV1</accession>
<name>A0ABY9JTV1_9BACI</name>